<name>A0A835JZH8_9ROSI</name>
<proteinExistence type="predicted"/>
<dbReference type="EMBL" id="JADGMS010000007">
    <property type="protein sequence ID" value="KAF9678303.1"/>
    <property type="molecule type" value="Genomic_DNA"/>
</dbReference>
<comment type="caution">
    <text evidence="1">The sequence shown here is derived from an EMBL/GenBank/DDBJ whole genome shotgun (WGS) entry which is preliminary data.</text>
</comment>
<evidence type="ECO:0000313" key="1">
    <source>
        <dbReference type="EMBL" id="KAF9678303.1"/>
    </source>
</evidence>
<protein>
    <submittedName>
        <fullName evidence="1">Uncharacterized protein</fullName>
    </submittedName>
</protein>
<sequence>MDRAGDAASKTTDSMASVASGNYLLSLLLNFKVYTPIKRLVRQHHMAYGKARDVRGFASEKADQMASNIKASDARETLTGSMEYGRDKVSDGANNIEDTIGGALGYGKDKVANASGDASLTQSGMRLVMPKRLYEQQCNMEETVLRMLMMRRTSTRKRTKIWLQRIQVMRRTRYRKQCGMDMEEIYRSSNIVSEKASKAKEAASGRSNGVWRRLRERHTCQPKTL</sequence>
<reference evidence="1 2" key="1">
    <citation type="submission" date="2020-10" db="EMBL/GenBank/DDBJ databases">
        <title>Plant Genome Project.</title>
        <authorList>
            <person name="Zhang R.-G."/>
        </authorList>
    </citation>
    <scope>NUCLEOTIDE SEQUENCE [LARGE SCALE GENOMIC DNA]</scope>
    <source>
        <strain evidence="1">FAFU-HL-1</strain>
        <tissue evidence="1">Leaf</tissue>
    </source>
</reference>
<keyword evidence="2" id="KW-1185">Reference proteome</keyword>
<gene>
    <name evidence="1" type="ORF">SADUNF_Sadunf07G0020900</name>
</gene>
<dbReference type="Proteomes" id="UP000657918">
    <property type="component" value="Unassembled WGS sequence"/>
</dbReference>
<dbReference type="OrthoDB" id="847576at2759"/>
<evidence type="ECO:0000313" key="2">
    <source>
        <dbReference type="Proteomes" id="UP000657918"/>
    </source>
</evidence>
<dbReference type="AlphaFoldDB" id="A0A835JZH8"/>
<organism evidence="1 2">
    <name type="scientific">Salix dunnii</name>
    <dbReference type="NCBI Taxonomy" id="1413687"/>
    <lineage>
        <taxon>Eukaryota</taxon>
        <taxon>Viridiplantae</taxon>
        <taxon>Streptophyta</taxon>
        <taxon>Embryophyta</taxon>
        <taxon>Tracheophyta</taxon>
        <taxon>Spermatophyta</taxon>
        <taxon>Magnoliopsida</taxon>
        <taxon>eudicotyledons</taxon>
        <taxon>Gunneridae</taxon>
        <taxon>Pentapetalae</taxon>
        <taxon>rosids</taxon>
        <taxon>fabids</taxon>
        <taxon>Malpighiales</taxon>
        <taxon>Salicaceae</taxon>
        <taxon>Saliceae</taxon>
        <taxon>Salix</taxon>
    </lineage>
</organism>
<accession>A0A835JZH8</accession>